<accession>A0A397JIJ3</accession>
<reference evidence="3 4" key="1">
    <citation type="submission" date="2018-08" db="EMBL/GenBank/DDBJ databases">
        <title>Genome and evolution of the arbuscular mycorrhizal fungus Diversispora epigaea (formerly Glomus versiforme) and its bacterial endosymbionts.</title>
        <authorList>
            <person name="Sun X."/>
            <person name="Fei Z."/>
            <person name="Harrison M."/>
        </authorList>
    </citation>
    <scope>NUCLEOTIDE SEQUENCE [LARGE SCALE GENOMIC DNA]</scope>
    <source>
        <strain evidence="3 4">IT104</strain>
    </source>
</reference>
<dbReference type="EMBL" id="PQFF01000024">
    <property type="protein sequence ID" value="RHZ88189.1"/>
    <property type="molecule type" value="Genomic_DNA"/>
</dbReference>
<protein>
    <recommendedName>
        <fullName evidence="2">C2H2-type domain-containing protein</fullName>
    </recommendedName>
</protein>
<sequence length="269" mass="31326">MAFQCYLCQTILSSRKQLLSHERTEHKNNKTIPHLHLLIQPSSEQLISYQDAFVILIKKRLGFDRHSIGQKQLLINVFPENVFVHLFQSEPSFHYNSALRNSRHNPVTKTTGYVLLANYEGNYEISFIWVQTELIENNRTFQCGMVTCTFITDAGQFINKNQSQEYFITDGTTNNRGRKKIKTNFEYWSSRHNPVTKTTGYVLLANYEGNYEISFIWVQTELIENNRTFQCGMVTCTFITDAGQFINKNQSQEYFITDGTTNNSNQLQH</sequence>
<dbReference type="InterPro" id="IPR013087">
    <property type="entry name" value="Znf_C2H2_type"/>
</dbReference>
<dbReference type="AlphaFoldDB" id="A0A397JIJ3"/>
<comment type="caution">
    <text evidence="3">The sequence shown here is derived from an EMBL/GenBank/DDBJ whole genome shotgun (WGS) entry which is preliminary data.</text>
</comment>
<dbReference type="PROSITE" id="PS00028">
    <property type="entry name" value="ZINC_FINGER_C2H2_1"/>
    <property type="match status" value="1"/>
</dbReference>
<keyword evidence="1" id="KW-0479">Metal-binding</keyword>
<keyword evidence="4" id="KW-1185">Reference proteome</keyword>
<keyword evidence="1" id="KW-0863">Zinc-finger</keyword>
<evidence type="ECO:0000256" key="1">
    <source>
        <dbReference type="PROSITE-ProRule" id="PRU00042"/>
    </source>
</evidence>
<evidence type="ECO:0000259" key="2">
    <source>
        <dbReference type="PROSITE" id="PS50157"/>
    </source>
</evidence>
<feature type="domain" description="C2H2-type" evidence="2">
    <location>
        <begin position="3"/>
        <end position="31"/>
    </location>
</feature>
<keyword evidence="1" id="KW-0862">Zinc</keyword>
<dbReference type="PROSITE" id="PS50157">
    <property type="entry name" value="ZINC_FINGER_C2H2_2"/>
    <property type="match status" value="1"/>
</dbReference>
<dbReference type="GO" id="GO:0008270">
    <property type="term" value="F:zinc ion binding"/>
    <property type="evidence" value="ECO:0007669"/>
    <property type="project" value="UniProtKB-KW"/>
</dbReference>
<dbReference type="Proteomes" id="UP000266861">
    <property type="component" value="Unassembled WGS sequence"/>
</dbReference>
<evidence type="ECO:0000313" key="4">
    <source>
        <dbReference type="Proteomes" id="UP000266861"/>
    </source>
</evidence>
<organism evidence="3 4">
    <name type="scientific">Diversispora epigaea</name>
    <dbReference type="NCBI Taxonomy" id="1348612"/>
    <lineage>
        <taxon>Eukaryota</taxon>
        <taxon>Fungi</taxon>
        <taxon>Fungi incertae sedis</taxon>
        <taxon>Mucoromycota</taxon>
        <taxon>Glomeromycotina</taxon>
        <taxon>Glomeromycetes</taxon>
        <taxon>Diversisporales</taxon>
        <taxon>Diversisporaceae</taxon>
        <taxon>Diversispora</taxon>
    </lineage>
</organism>
<proteinExistence type="predicted"/>
<gene>
    <name evidence="3" type="ORF">Glove_26g203</name>
</gene>
<dbReference type="OrthoDB" id="2303967at2759"/>
<name>A0A397JIJ3_9GLOM</name>
<evidence type="ECO:0000313" key="3">
    <source>
        <dbReference type="EMBL" id="RHZ88189.1"/>
    </source>
</evidence>